<reference evidence="2" key="1">
    <citation type="journal article" date="2020" name="mSystems">
        <title>Genome- and Community-Level Interaction Insights into Carbon Utilization and Element Cycling Functions of Hydrothermarchaeota in Hydrothermal Sediment.</title>
        <authorList>
            <person name="Zhou Z."/>
            <person name="Liu Y."/>
            <person name="Xu W."/>
            <person name="Pan J."/>
            <person name="Luo Z.H."/>
            <person name="Li M."/>
        </authorList>
    </citation>
    <scope>NUCLEOTIDE SEQUENCE [LARGE SCALE GENOMIC DNA]</scope>
    <source>
        <strain evidence="2">SpSt-1235</strain>
    </source>
</reference>
<feature type="domain" description="TonB C-terminal" evidence="1">
    <location>
        <begin position="45"/>
        <end position="121"/>
    </location>
</feature>
<comment type="caution">
    <text evidence="2">The sequence shown here is derived from an EMBL/GenBank/DDBJ whole genome shotgun (WGS) entry which is preliminary data.</text>
</comment>
<evidence type="ECO:0000313" key="2">
    <source>
        <dbReference type="EMBL" id="HER40000.1"/>
    </source>
</evidence>
<proteinExistence type="predicted"/>
<protein>
    <recommendedName>
        <fullName evidence="1">TonB C-terminal domain-containing protein</fullName>
    </recommendedName>
</protein>
<accession>A0A7C2M8M1</accession>
<evidence type="ECO:0000259" key="1">
    <source>
        <dbReference type="Pfam" id="PF03544"/>
    </source>
</evidence>
<sequence length="228" mass="25329">MKTTAFIFAFVIMSSMTYGQTNPQFQPEKFPKDQANSIYNYLNNNVKYFQDAALNCIPGTEVIAFVVTPAGELTGFRVINSVSPAVDDEVIRVLKETSGSWSPGSRNGVPAGMEQEVALVFVPNGHFNIVEEAKSLLDKGNRILTVKKDPERALKYFNDAFRLRPCEESILAARSRCLYTLGDIEGAILDCSRMIELNQSQNNQLEAADPFTLMEQLMDHTGGSIAFR</sequence>
<dbReference type="Gene3D" id="1.25.40.10">
    <property type="entry name" value="Tetratricopeptide repeat domain"/>
    <property type="match status" value="1"/>
</dbReference>
<dbReference type="Gene3D" id="3.30.1150.10">
    <property type="match status" value="1"/>
</dbReference>
<dbReference type="AlphaFoldDB" id="A0A7C2M8M1"/>
<name>A0A7C2M8M1_9FLAO</name>
<dbReference type="EMBL" id="DSEE01000156">
    <property type="protein sequence ID" value="HER40000.1"/>
    <property type="molecule type" value="Genomic_DNA"/>
</dbReference>
<dbReference type="SUPFAM" id="SSF48452">
    <property type="entry name" value="TPR-like"/>
    <property type="match status" value="1"/>
</dbReference>
<dbReference type="Pfam" id="PF03544">
    <property type="entry name" value="TonB_C"/>
    <property type="match status" value="1"/>
</dbReference>
<dbReference type="Proteomes" id="UP000885753">
    <property type="component" value="Unassembled WGS sequence"/>
</dbReference>
<dbReference type="GO" id="GO:0055085">
    <property type="term" value="P:transmembrane transport"/>
    <property type="evidence" value="ECO:0007669"/>
    <property type="project" value="InterPro"/>
</dbReference>
<gene>
    <name evidence="2" type="ORF">ENO10_02140</name>
</gene>
<dbReference type="InterPro" id="IPR011990">
    <property type="entry name" value="TPR-like_helical_dom_sf"/>
</dbReference>
<dbReference type="InterPro" id="IPR037682">
    <property type="entry name" value="TonB_C"/>
</dbReference>
<dbReference type="SUPFAM" id="SSF74653">
    <property type="entry name" value="TolA/TonB C-terminal domain"/>
    <property type="match status" value="1"/>
</dbReference>
<organism evidence="2">
    <name type="scientific">Salinimicrobium catena</name>
    <dbReference type="NCBI Taxonomy" id="390640"/>
    <lineage>
        <taxon>Bacteria</taxon>
        <taxon>Pseudomonadati</taxon>
        <taxon>Bacteroidota</taxon>
        <taxon>Flavobacteriia</taxon>
        <taxon>Flavobacteriales</taxon>
        <taxon>Flavobacteriaceae</taxon>
        <taxon>Salinimicrobium</taxon>
    </lineage>
</organism>